<reference evidence="2" key="1">
    <citation type="journal article" date="2014" name="Proc. Natl. Acad. Sci. U.S.A.">
        <title>Extensive sampling of basidiomycete genomes demonstrates inadequacy of the white-rot/brown-rot paradigm for wood decay fungi.</title>
        <authorList>
            <person name="Riley R."/>
            <person name="Salamov A.A."/>
            <person name="Brown D.W."/>
            <person name="Nagy L.G."/>
            <person name="Floudas D."/>
            <person name="Held B.W."/>
            <person name="Levasseur A."/>
            <person name="Lombard V."/>
            <person name="Morin E."/>
            <person name="Otillar R."/>
            <person name="Lindquist E.A."/>
            <person name="Sun H."/>
            <person name="LaButti K.M."/>
            <person name="Schmutz J."/>
            <person name="Jabbour D."/>
            <person name="Luo H."/>
            <person name="Baker S.E."/>
            <person name="Pisabarro A.G."/>
            <person name="Walton J.D."/>
            <person name="Blanchette R.A."/>
            <person name="Henrissat B."/>
            <person name="Martin F."/>
            <person name="Cullen D."/>
            <person name="Hibbett D.S."/>
            <person name="Grigoriev I.V."/>
        </authorList>
    </citation>
    <scope>NUCLEOTIDE SEQUENCE [LARGE SCALE GENOMIC DNA]</scope>
    <source>
        <strain evidence="2">FD-172 SS1</strain>
    </source>
</reference>
<proteinExistence type="predicted"/>
<dbReference type="AlphaFoldDB" id="A0A067N446"/>
<name>A0A067N446_BOTB1</name>
<dbReference type="HOGENOM" id="CLU_1343048_0_0_1"/>
<keyword evidence="2" id="KW-1185">Reference proteome</keyword>
<dbReference type="InterPro" id="IPR059179">
    <property type="entry name" value="MLKL-like_MCAfunc"/>
</dbReference>
<dbReference type="InParanoid" id="A0A067N446"/>
<dbReference type="EMBL" id="KL198021">
    <property type="protein sequence ID" value="KDQ18546.1"/>
    <property type="molecule type" value="Genomic_DNA"/>
</dbReference>
<dbReference type="Gene3D" id="1.20.930.20">
    <property type="entry name" value="Adaptor protein Cbl, N-terminal domain"/>
    <property type="match status" value="1"/>
</dbReference>
<evidence type="ECO:0000313" key="1">
    <source>
        <dbReference type="EMBL" id="KDQ18546.1"/>
    </source>
</evidence>
<dbReference type="Proteomes" id="UP000027195">
    <property type="component" value="Unassembled WGS sequence"/>
</dbReference>
<evidence type="ECO:0000313" key="2">
    <source>
        <dbReference type="Proteomes" id="UP000027195"/>
    </source>
</evidence>
<organism evidence="1 2">
    <name type="scientific">Botryobasidium botryosum (strain FD-172 SS1)</name>
    <dbReference type="NCBI Taxonomy" id="930990"/>
    <lineage>
        <taxon>Eukaryota</taxon>
        <taxon>Fungi</taxon>
        <taxon>Dikarya</taxon>
        <taxon>Basidiomycota</taxon>
        <taxon>Agaricomycotina</taxon>
        <taxon>Agaricomycetes</taxon>
        <taxon>Cantharellales</taxon>
        <taxon>Botryobasidiaceae</taxon>
        <taxon>Botryobasidium</taxon>
    </lineage>
</organism>
<gene>
    <name evidence="1" type="ORF">BOTBODRAFT_514810</name>
</gene>
<dbReference type="InterPro" id="IPR036537">
    <property type="entry name" value="Adaptor_Cbl_N_dom_sf"/>
</dbReference>
<dbReference type="CDD" id="cd21037">
    <property type="entry name" value="MLKL_NTD"/>
    <property type="match status" value="1"/>
</dbReference>
<protein>
    <submittedName>
        <fullName evidence="1">Uncharacterized protein</fullName>
    </submittedName>
</protein>
<dbReference type="GO" id="GO:0007166">
    <property type="term" value="P:cell surface receptor signaling pathway"/>
    <property type="evidence" value="ECO:0007669"/>
    <property type="project" value="InterPro"/>
</dbReference>
<accession>A0A067N446</accession>
<sequence length="204" mass="22140">MTGSLSLKFKLKFKSSRMLPIGDENVQVQHVEDVTLAGSPSSTPDKPVPPAPPRLSSFAIVELAMRTALETGAYGANFIPVPGLDLAFSALAGIISTVDQVEKNKEECELLRLRATAVLNAILGSCEKGADRSQEVVELIRTLCEVNSSMIAWSKYSAFQRFIRQDTIRKDVRKHITCLESSLATFGVCSSNSLGLKKIKPATL</sequence>